<reference evidence="3" key="2">
    <citation type="submission" date="2022-09" db="EMBL/GenBank/DDBJ databases">
        <authorList>
            <person name="Sun Q."/>
            <person name="Ohkuma M."/>
        </authorList>
    </citation>
    <scope>NUCLEOTIDE SEQUENCE</scope>
    <source>
        <strain evidence="3">JCM 3093</strain>
    </source>
</reference>
<proteinExistence type="predicted"/>
<feature type="transmembrane region" description="Helical" evidence="1">
    <location>
        <begin position="565"/>
        <end position="583"/>
    </location>
</feature>
<name>A0AA37BJ03_9ACTN</name>
<feature type="transmembrane region" description="Helical" evidence="1">
    <location>
        <begin position="652"/>
        <end position="670"/>
    </location>
</feature>
<dbReference type="RefSeq" id="WP_191896259.1">
    <property type="nucleotide sequence ID" value="NZ_BMQD01000013.1"/>
</dbReference>
<keyword evidence="1" id="KW-0472">Membrane</keyword>
<gene>
    <name evidence="3" type="ORF">GCM10010126_41980</name>
</gene>
<feature type="transmembrane region" description="Helical" evidence="1">
    <location>
        <begin position="480"/>
        <end position="503"/>
    </location>
</feature>
<dbReference type="SUPFAM" id="SSF52540">
    <property type="entry name" value="P-loop containing nucleoside triphosphate hydrolases"/>
    <property type="match status" value="1"/>
</dbReference>
<dbReference type="Pfam" id="PF05729">
    <property type="entry name" value="NACHT"/>
    <property type="match status" value="1"/>
</dbReference>
<protein>
    <submittedName>
        <fullName evidence="3">NACHT domain-containing protein</fullName>
    </submittedName>
</protein>
<evidence type="ECO:0000259" key="2">
    <source>
        <dbReference type="Pfam" id="PF05729"/>
    </source>
</evidence>
<dbReference type="EMBL" id="BMQD01000013">
    <property type="protein sequence ID" value="GGK78234.1"/>
    <property type="molecule type" value="Genomic_DNA"/>
</dbReference>
<sequence>MPLPDMRGRRARIALVLAILTSAALATVMLFGRLDPGRKVGPDLLNELVGGVLIGIGGAVLKWVYEWACRRRPPPPVPDVAVAKTALAGLVNRQWREEARIRALGDPEPIPVAWNLTSKHALMDHPSLIAVEELSFSGCAGDVRRLAGQFRRLRCRRLVIAGGPGMGKTTLAVQLLLELIATRTDDEPVPVLLSVAGWDTGRHPRLHEWLGARLAADYPALCAAEYGGAGTPAALAGQGHVLPVLDGLDELPPPARAQVITALNGSLTDRDQVILTSRTSEFAAAVRSAGAVLTAAAVIVPAVLTPSAAAAYLRDCLPPVPAHDWSEVLAAVRSGSAPGLSAVAGTPLGLWLLRMVYVVPNADPTPLLGGLGADAKVLRAGLLDRLVGTLIRARPPTGERSDLFRPRRAWNPAQAYTWLGDVAVLLTRDGTRDLAWWRLARQAASPAVRRRLQAVAGLAAGAVSWSAFTAWLAATGPGAPLVRASVLASVFVVAFALGAGRWFHETPGFAEVRLRRLVRVPVRGIVGGLVIWAVTVLVAGGAWVLLEGAPGRTPWGRSVLVLTEAVFYLGLMVGLAAMLVPWVRQVEHPTSLVAASTPASVWAADRNLTLVRTIVLTGGFGAAFGLLLWRVAGDPADVLGAGLALGLTGGPAAALLFGHHHAWLACVLLLRTRATSLPVRLIPFLDDMHRLGLLRTTGPVYQFRHAELHDHLAAAAGLRRGLSPGHRVHPRDGSRPKTRIVIARSLHDSGR</sequence>
<accession>A0AA37BJ03</accession>
<feature type="domain" description="NACHT" evidence="2">
    <location>
        <begin position="156"/>
        <end position="315"/>
    </location>
</feature>
<feature type="transmembrane region" description="Helical" evidence="1">
    <location>
        <begin position="454"/>
        <end position="474"/>
    </location>
</feature>
<dbReference type="AlphaFoldDB" id="A0AA37BJ03"/>
<dbReference type="InterPro" id="IPR027417">
    <property type="entry name" value="P-loop_NTPase"/>
</dbReference>
<evidence type="ECO:0000256" key="1">
    <source>
        <dbReference type="SAM" id="Phobius"/>
    </source>
</evidence>
<dbReference type="Proteomes" id="UP000627984">
    <property type="component" value="Unassembled WGS sequence"/>
</dbReference>
<keyword evidence="1" id="KW-1133">Transmembrane helix</keyword>
<feature type="transmembrane region" description="Helical" evidence="1">
    <location>
        <begin position="44"/>
        <end position="65"/>
    </location>
</feature>
<keyword evidence="1" id="KW-0812">Transmembrane</keyword>
<feature type="transmembrane region" description="Helical" evidence="1">
    <location>
        <begin position="524"/>
        <end position="545"/>
    </location>
</feature>
<feature type="transmembrane region" description="Helical" evidence="1">
    <location>
        <begin position="12"/>
        <end position="32"/>
    </location>
</feature>
<evidence type="ECO:0000313" key="3">
    <source>
        <dbReference type="EMBL" id="GGK78234.1"/>
    </source>
</evidence>
<feature type="transmembrane region" description="Helical" evidence="1">
    <location>
        <begin position="610"/>
        <end position="632"/>
    </location>
</feature>
<dbReference type="InterPro" id="IPR007111">
    <property type="entry name" value="NACHT_NTPase"/>
</dbReference>
<reference evidence="3" key="1">
    <citation type="journal article" date="2014" name="Int. J. Syst. Evol. Microbiol.">
        <title>Complete genome sequence of Corynebacterium casei LMG S-19264T (=DSM 44701T), isolated from a smear-ripened cheese.</title>
        <authorList>
            <consortium name="US DOE Joint Genome Institute (JGI-PGF)"/>
            <person name="Walter F."/>
            <person name="Albersmeier A."/>
            <person name="Kalinowski J."/>
            <person name="Ruckert C."/>
        </authorList>
    </citation>
    <scope>NUCLEOTIDE SEQUENCE</scope>
    <source>
        <strain evidence="3">JCM 3093</strain>
    </source>
</reference>
<organism evidence="3 4">
    <name type="scientific">Planomonospora parontospora</name>
    <dbReference type="NCBI Taxonomy" id="58119"/>
    <lineage>
        <taxon>Bacteria</taxon>
        <taxon>Bacillati</taxon>
        <taxon>Actinomycetota</taxon>
        <taxon>Actinomycetes</taxon>
        <taxon>Streptosporangiales</taxon>
        <taxon>Streptosporangiaceae</taxon>
        <taxon>Planomonospora</taxon>
    </lineage>
</organism>
<evidence type="ECO:0000313" key="4">
    <source>
        <dbReference type="Proteomes" id="UP000627984"/>
    </source>
</evidence>
<dbReference type="Gene3D" id="3.40.50.300">
    <property type="entry name" value="P-loop containing nucleotide triphosphate hydrolases"/>
    <property type="match status" value="1"/>
</dbReference>
<comment type="caution">
    <text evidence="3">The sequence shown here is derived from an EMBL/GenBank/DDBJ whole genome shotgun (WGS) entry which is preliminary data.</text>
</comment>